<keyword evidence="13 20" id="KW-0067">ATP-binding</keyword>
<dbReference type="SUPFAM" id="SSF56112">
    <property type="entry name" value="Protein kinase-like (PK-like)"/>
    <property type="match status" value="1"/>
</dbReference>
<dbReference type="FunFam" id="3.80.10.10:FF:000356">
    <property type="entry name" value="LRR receptor-like serine/threonine-protein kinase"/>
    <property type="match status" value="1"/>
</dbReference>
<dbReference type="EC" id="2.7.11.1" evidence="2"/>
<dbReference type="SUPFAM" id="SSF52058">
    <property type="entry name" value="L domain-like"/>
    <property type="match status" value="1"/>
</dbReference>
<comment type="caution">
    <text evidence="23">The sequence shown here is derived from an EMBL/GenBank/DDBJ whole genome shotgun (WGS) entry which is preliminary data.</text>
</comment>
<dbReference type="InterPro" id="IPR013210">
    <property type="entry name" value="LRR_N_plant-typ"/>
</dbReference>
<feature type="domain" description="Protein kinase" evidence="22">
    <location>
        <begin position="659"/>
        <end position="912"/>
    </location>
</feature>
<feature type="transmembrane region" description="Helical" evidence="21">
    <location>
        <begin position="593"/>
        <end position="617"/>
    </location>
</feature>
<comment type="subcellular location">
    <subcellularLocation>
        <location evidence="1">Cell membrane</location>
        <topology evidence="1">Single-pass type I membrane protein</topology>
    </subcellularLocation>
</comment>
<accession>A0AAD8IWQ3</accession>
<keyword evidence="9" id="KW-0732">Signal</keyword>
<dbReference type="Gene3D" id="3.30.200.20">
    <property type="entry name" value="Phosphorylase Kinase, domain 1"/>
    <property type="match status" value="1"/>
</dbReference>
<feature type="binding site" evidence="20">
    <location>
        <position position="688"/>
    </location>
    <ligand>
        <name>ATP</name>
        <dbReference type="ChEBI" id="CHEBI:30616"/>
    </ligand>
</feature>
<dbReference type="AlphaFoldDB" id="A0AAD8IWQ3"/>
<keyword evidence="16" id="KW-0675">Receptor</keyword>
<evidence type="ECO:0000256" key="7">
    <source>
        <dbReference type="ARBA" id="ARBA00022679"/>
    </source>
</evidence>
<dbReference type="InterPro" id="IPR032675">
    <property type="entry name" value="LRR_dom_sf"/>
</dbReference>
<evidence type="ECO:0000256" key="12">
    <source>
        <dbReference type="ARBA" id="ARBA00022777"/>
    </source>
</evidence>
<keyword evidence="14 21" id="KW-1133">Transmembrane helix</keyword>
<sequence>MTSLTMAKHLSLESLILFIIVAFPFFSAFAAAAASEEAISLLEWKATLRTRNNSVLSTWTLPSSKTSPCSTWYGVSCNSFGSVTRLNLSVSNVNGTLSRFPFSSLPNLTHIDFAINGFYGNIPSQIGNLSKLIYLDLSSNQFSGKIPQEIGKLTNLEVLHLVQNQLNGSIPQEIGNLSSLVELALYTNNLEGDLQSLTLLHLYQNSLSGPIPNALGNLQSMEDLELSENNLNGSIPTSFGDLSNLEYLHLRDNQLSGSIPQELGNLNLIVLYLDKNYLSGSLPDNICEGGKLTNLTASDNMLTGSIPKSFKGCSSLVRVRLENNHFNGNISEAFGVYPDLDFMNLNNNKFYGEISRNLSKCKKLTTLIISGNSMTGSIPPEISNITYLQKLDLSTNHLVGKIPKDFGKLTNLLDLRLSNNQLSGNVPLELGLITKLLYLDLSRNGFNGSIPGNIGNLQQLFYLNFSINSLSQEIPTGISKLSHLSSLDLSHNALTGKIPSQFSSLGSLETLNISHNKLSGSLPKGFDEMLGLLHIDISFNKLHGPIPSTKAFMNASIETVQGNDGLCGNITGLQPCTNPSFADRNPSKKDHKIILLIILPCLGAALLLWGATGIVVINKRKKRTAEIQLNDQDIEELFTVSSFNGKELYNEIIKSTKEFDDFYCIGKGGFGSVYKCVLHSTDTVAVKKLHSSSEVADRSGFINEVRALTEIRHRNIVKLLGYCSQPPHSFLVYEYLDNGCLEAMLRKEVEAKELNWQMRVNIIKGVAHALSYMHHDCTPPIVHRDISSKNILLSSEYEACISDFGTAKLLKTDSSNWSAVAGTYGYVAPEYAYTMKVTEKCDVYSFGVLTLEVIKGRHPDDMQELLLEMIKLAKACLHSNPQARPTMYIVSQLFETKTDHNHKPLKSAIQEK</sequence>
<dbReference type="Pfam" id="PF00560">
    <property type="entry name" value="LRR_1"/>
    <property type="match status" value="4"/>
</dbReference>
<evidence type="ECO:0000256" key="6">
    <source>
        <dbReference type="ARBA" id="ARBA00022614"/>
    </source>
</evidence>
<evidence type="ECO:0000256" key="17">
    <source>
        <dbReference type="ARBA" id="ARBA00023180"/>
    </source>
</evidence>
<dbReference type="GO" id="GO:0005524">
    <property type="term" value="F:ATP binding"/>
    <property type="evidence" value="ECO:0007669"/>
    <property type="project" value="UniProtKB-UniRule"/>
</dbReference>
<dbReference type="SUPFAM" id="SSF52047">
    <property type="entry name" value="RNI-like"/>
    <property type="match status" value="1"/>
</dbReference>
<dbReference type="Proteomes" id="UP001237642">
    <property type="component" value="Unassembled WGS sequence"/>
</dbReference>
<keyword evidence="8 21" id="KW-0812">Transmembrane</keyword>
<evidence type="ECO:0000256" key="19">
    <source>
        <dbReference type="ARBA" id="ARBA00048679"/>
    </source>
</evidence>
<dbReference type="Pfam" id="PF08263">
    <property type="entry name" value="LRRNT_2"/>
    <property type="match status" value="1"/>
</dbReference>
<dbReference type="PROSITE" id="PS00107">
    <property type="entry name" value="PROTEIN_KINASE_ATP"/>
    <property type="match status" value="1"/>
</dbReference>
<dbReference type="SMART" id="SM00365">
    <property type="entry name" value="LRR_SD22"/>
    <property type="match status" value="5"/>
</dbReference>
<evidence type="ECO:0000256" key="8">
    <source>
        <dbReference type="ARBA" id="ARBA00022692"/>
    </source>
</evidence>
<dbReference type="GO" id="GO:0006952">
    <property type="term" value="P:defense response"/>
    <property type="evidence" value="ECO:0007669"/>
    <property type="project" value="UniProtKB-ARBA"/>
</dbReference>
<reference evidence="23" key="2">
    <citation type="submission" date="2023-05" db="EMBL/GenBank/DDBJ databases">
        <authorList>
            <person name="Schelkunov M.I."/>
        </authorList>
    </citation>
    <scope>NUCLEOTIDE SEQUENCE</scope>
    <source>
        <strain evidence="23">Hsosn_3</strain>
        <tissue evidence="23">Leaf</tissue>
    </source>
</reference>
<evidence type="ECO:0000256" key="18">
    <source>
        <dbReference type="ARBA" id="ARBA00047899"/>
    </source>
</evidence>
<dbReference type="GO" id="GO:0004674">
    <property type="term" value="F:protein serine/threonine kinase activity"/>
    <property type="evidence" value="ECO:0007669"/>
    <property type="project" value="UniProtKB-KW"/>
</dbReference>
<dbReference type="PANTHER" id="PTHR48053">
    <property type="entry name" value="LEUCINE RICH REPEAT FAMILY PROTEIN, EXPRESSED"/>
    <property type="match status" value="1"/>
</dbReference>
<evidence type="ECO:0000256" key="4">
    <source>
        <dbReference type="ARBA" id="ARBA00022527"/>
    </source>
</evidence>
<dbReference type="PANTHER" id="PTHR48053:SF163">
    <property type="entry name" value="MDIS1-INTERACTING RECEPTOR LIKE KINASE 2-LIKE"/>
    <property type="match status" value="1"/>
</dbReference>
<evidence type="ECO:0000256" key="13">
    <source>
        <dbReference type="ARBA" id="ARBA00022840"/>
    </source>
</evidence>
<dbReference type="FunFam" id="3.80.10.10:FF:000400">
    <property type="entry name" value="Nuclear pore complex protein NUP107"/>
    <property type="match status" value="1"/>
</dbReference>
<dbReference type="InterPro" id="IPR001611">
    <property type="entry name" value="Leu-rich_rpt"/>
</dbReference>
<dbReference type="Pfam" id="PF00069">
    <property type="entry name" value="Pkinase"/>
    <property type="match status" value="1"/>
</dbReference>
<keyword evidence="4" id="KW-0723">Serine/threonine-protein kinase</keyword>
<dbReference type="InterPro" id="IPR000719">
    <property type="entry name" value="Prot_kinase_dom"/>
</dbReference>
<evidence type="ECO:0000256" key="20">
    <source>
        <dbReference type="PROSITE-ProRule" id="PRU10141"/>
    </source>
</evidence>
<dbReference type="InterPro" id="IPR055414">
    <property type="entry name" value="LRR_R13L4/SHOC2-like"/>
</dbReference>
<dbReference type="Pfam" id="PF23598">
    <property type="entry name" value="LRR_14"/>
    <property type="match status" value="1"/>
</dbReference>
<dbReference type="Gene3D" id="3.80.10.10">
    <property type="entry name" value="Ribonuclease Inhibitor"/>
    <property type="match status" value="3"/>
</dbReference>
<name>A0AAD8IWQ3_9APIA</name>
<keyword evidence="10" id="KW-0677">Repeat</keyword>
<reference evidence="23" key="1">
    <citation type="submission" date="2023-02" db="EMBL/GenBank/DDBJ databases">
        <title>Genome of toxic invasive species Heracleum sosnowskyi carries increased number of genes despite the absence of recent whole-genome duplications.</title>
        <authorList>
            <person name="Schelkunov M."/>
            <person name="Shtratnikova V."/>
            <person name="Makarenko M."/>
            <person name="Klepikova A."/>
            <person name="Omelchenko D."/>
            <person name="Novikova G."/>
            <person name="Obukhova E."/>
            <person name="Bogdanov V."/>
            <person name="Penin A."/>
            <person name="Logacheva M."/>
        </authorList>
    </citation>
    <scope>NUCLEOTIDE SEQUENCE</scope>
    <source>
        <strain evidence="23">Hsosn_3</strain>
        <tissue evidence="23">Leaf</tissue>
    </source>
</reference>
<evidence type="ECO:0000259" key="22">
    <source>
        <dbReference type="PROSITE" id="PS50011"/>
    </source>
</evidence>
<dbReference type="PROSITE" id="PS50011">
    <property type="entry name" value="PROTEIN_KINASE_DOM"/>
    <property type="match status" value="1"/>
</dbReference>
<proteinExistence type="predicted"/>
<evidence type="ECO:0000256" key="2">
    <source>
        <dbReference type="ARBA" id="ARBA00012513"/>
    </source>
</evidence>
<evidence type="ECO:0000256" key="15">
    <source>
        <dbReference type="ARBA" id="ARBA00023136"/>
    </source>
</evidence>
<dbReference type="SMART" id="SM00369">
    <property type="entry name" value="LRR_TYP"/>
    <property type="match status" value="8"/>
</dbReference>
<keyword evidence="5" id="KW-0597">Phosphoprotein</keyword>
<evidence type="ECO:0000256" key="9">
    <source>
        <dbReference type="ARBA" id="ARBA00022729"/>
    </source>
</evidence>
<keyword evidence="11 20" id="KW-0547">Nucleotide-binding</keyword>
<keyword evidence="12 23" id="KW-0418">Kinase</keyword>
<dbReference type="EMBL" id="JAUIZM010000003">
    <property type="protein sequence ID" value="KAK1391510.1"/>
    <property type="molecule type" value="Genomic_DNA"/>
</dbReference>
<keyword evidence="7" id="KW-0808">Transferase</keyword>
<evidence type="ECO:0000313" key="24">
    <source>
        <dbReference type="Proteomes" id="UP001237642"/>
    </source>
</evidence>
<dbReference type="GO" id="GO:0005886">
    <property type="term" value="C:plasma membrane"/>
    <property type="evidence" value="ECO:0007669"/>
    <property type="project" value="UniProtKB-SubCell"/>
</dbReference>
<comment type="catalytic activity">
    <reaction evidence="19">
        <text>L-seryl-[protein] + ATP = O-phospho-L-seryl-[protein] + ADP + H(+)</text>
        <dbReference type="Rhea" id="RHEA:17989"/>
        <dbReference type="Rhea" id="RHEA-COMP:9863"/>
        <dbReference type="Rhea" id="RHEA-COMP:11604"/>
        <dbReference type="ChEBI" id="CHEBI:15378"/>
        <dbReference type="ChEBI" id="CHEBI:29999"/>
        <dbReference type="ChEBI" id="CHEBI:30616"/>
        <dbReference type="ChEBI" id="CHEBI:83421"/>
        <dbReference type="ChEBI" id="CHEBI:456216"/>
        <dbReference type="EC" id="2.7.11.1"/>
    </reaction>
</comment>
<dbReference type="InterPro" id="IPR017441">
    <property type="entry name" value="Protein_kinase_ATP_BS"/>
</dbReference>
<gene>
    <name evidence="23" type="ORF">POM88_010566</name>
</gene>
<organism evidence="23 24">
    <name type="scientific">Heracleum sosnowskyi</name>
    <dbReference type="NCBI Taxonomy" id="360622"/>
    <lineage>
        <taxon>Eukaryota</taxon>
        <taxon>Viridiplantae</taxon>
        <taxon>Streptophyta</taxon>
        <taxon>Embryophyta</taxon>
        <taxon>Tracheophyta</taxon>
        <taxon>Spermatophyta</taxon>
        <taxon>Magnoliopsida</taxon>
        <taxon>eudicotyledons</taxon>
        <taxon>Gunneridae</taxon>
        <taxon>Pentapetalae</taxon>
        <taxon>asterids</taxon>
        <taxon>campanulids</taxon>
        <taxon>Apiales</taxon>
        <taxon>Apiaceae</taxon>
        <taxon>Apioideae</taxon>
        <taxon>apioid superclade</taxon>
        <taxon>Tordylieae</taxon>
        <taxon>Tordyliinae</taxon>
        <taxon>Heracleum</taxon>
    </lineage>
</organism>
<dbReference type="PRINTS" id="PR00019">
    <property type="entry name" value="LEURICHRPT"/>
</dbReference>
<dbReference type="GO" id="GO:0051707">
    <property type="term" value="P:response to other organism"/>
    <property type="evidence" value="ECO:0007669"/>
    <property type="project" value="UniProtKB-ARBA"/>
</dbReference>
<comment type="catalytic activity">
    <reaction evidence="18">
        <text>L-threonyl-[protein] + ATP = O-phospho-L-threonyl-[protein] + ADP + H(+)</text>
        <dbReference type="Rhea" id="RHEA:46608"/>
        <dbReference type="Rhea" id="RHEA-COMP:11060"/>
        <dbReference type="Rhea" id="RHEA-COMP:11605"/>
        <dbReference type="ChEBI" id="CHEBI:15378"/>
        <dbReference type="ChEBI" id="CHEBI:30013"/>
        <dbReference type="ChEBI" id="CHEBI:30616"/>
        <dbReference type="ChEBI" id="CHEBI:61977"/>
        <dbReference type="ChEBI" id="CHEBI:456216"/>
        <dbReference type="EC" id="2.7.11.1"/>
    </reaction>
</comment>
<dbReference type="Pfam" id="PF13855">
    <property type="entry name" value="LRR_8"/>
    <property type="match status" value="2"/>
</dbReference>
<evidence type="ECO:0000256" key="1">
    <source>
        <dbReference type="ARBA" id="ARBA00004251"/>
    </source>
</evidence>
<evidence type="ECO:0000256" key="11">
    <source>
        <dbReference type="ARBA" id="ARBA00022741"/>
    </source>
</evidence>
<keyword evidence="24" id="KW-1185">Reference proteome</keyword>
<evidence type="ECO:0000256" key="14">
    <source>
        <dbReference type="ARBA" id="ARBA00022989"/>
    </source>
</evidence>
<evidence type="ECO:0000256" key="21">
    <source>
        <dbReference type="SAM" id="Phobius"/>
    </source>
</evidence>
<evidence type="ECO:0000256" key="5">
    <source>
        <dbReference type="ARBA" id="ARBA00022553"/>
    </source>
</evidence>
<evidence type="ECO:0000256" key="3">
    <source>
        <dbReference type="ARBA" id="ARBA00022475"/>
    </source>
</evidence>
<dbReference type="PROSITE" id="PS00109">
    <property type="entry name" value="PROTEIN_KINASE_TYR"/>
    <property type="match status" value="1"/>
</dbReference>
<dbReference type="FunFam" id="3.80.10.10:FF:000177">
    <property type="entry name" value="Leucine-rich repeat receptor-like serine/threonine-protein kinase At1g17230"/>
    <property type="match status" value="1"/>
</dbReference>
<keyword evidence="3" id="KW-1003">Cell membrane</keyword>
<keyword evidence="17" id="KW-0325">Glycoprotein</keyword>
<evidence type="ECO:0000313" key="23">
    <source>
        <dbReference type="EMBL" id="KAK1391510.1"/>
    </source>
</evidence>
<dbReference type="Gene3D" id="1.10.510.10">
    <property type="entry name" value="Transferase(Phosphotransferase) domain 1"/>
    <property type="match status" value="1"/>
</dbReference>
<dbReference type="InterPro" id="IPR008266">
    <property type="entry name" value="Tyr_kinase_AS"/>
</dbReference>
<dbReference type="FunFam" id="3.30.200.20:FF:000309">
    <property type="entry name" value="Leucine-rich repeat receptor protein kinase MSP1"/>
    <property type="match status" value="1"/>
</dbReference>
<dbReference type="InterPro" id="IPR011009">
    <property type="entry name" value="Kinase-like_dom_sf"/>
</dbReference>
<dbReference type="InterPro" id="IPR051716">
    <property type="entry name" value="Plant_RL_S/T_kinase"/>
</dbReference>
<dbReference type="FunFam" id="1.10.510.10:FF:001023">
    <property type="entry name" value="Os07g0541700 protein"/>
    <property type="match status" value="1"/>
</dbReference>
<keyword evidence="15 21" id="KW-0472">Membrane</keyword>
<evidence type="ECO:0000256" key="16">
    <source>
        <dbReference type="ARBA" id="ARBA00023170"/>
    </source>
</evidence>
<keyword evidence="6" id="KW-0433">Leucine-rich repeat</keyword>
<evidence type="ECO:0000256" key="10">
    <source>
        <dbReference type="ARBA" id="ARBA00022737"/>
    </source>
</evidence>
<protein>
    <recommendedName>
        <fullName evidence="2">non-specific serine/threonine protein kinase</fullName>
        <ecNumber evidence="2">2.7.11.1</ecNumber>
    </recommendedName>
</protein>
<dbReference type="InterPro" id="IPR003591">
    <property type="entry name" value="Leu-rich_rpt_typical-subtyp"/>
</dbReference>